<accession>A0AC55D487</accession>
<dbReference type="Proteomes" id="UP000694863">
    <property type="component" value="Unplaced"/>
</dbReference>
<evidence type="ECO:0000313" key="1">
    <source>
        <dbReference type="Proteomes" id="UP000694863"/>
    </source>
</evidence>
<keyword evidence="1" id="KW-1185">Reference proteome</keyword>
<proteinExistence type="predicted"/>
<evidence type="ECO:0000313" key="2">
    <source>
        <dbReference type="RefSeq" id="XP_045146559.1"/>
    </source>
</evidence>
<protein>
    <submittedName>
        <fullName evidence="2">Nuclear RNA export factor 2-like</fullName>
    </submittedName>
</protein>
<sequence length="122" mass="13698">MKKQKDPVPWTQLLKRTKGEIVAFLRALPPTQHDLNSIVVDMGIQTENMIYFSVNGKFKEVGRMCEVRVCTFTRTFVLTAGRNSSIRILNDQLTVTDVSHKETQSAFSPGPSFGPAPSQEQQ</sequence>
<name>A0AC55D487_ECHTE</name>
<gene>
    <name evidence="2" type="primary">LOC123521720</name>
</gene>
<dbReference type="RefSeq" id="XP_045146559.1">
    <property type="nucleotide sequence ID" value="XM_045290624.1"/>
</dbReference>
<reference evidence="2" key="1">
    <citation type="submission" date="2025-08" db="UniProtKB">
        <authorList>
            <consortium name="RefSeq"/>
        </authorList>
    </citation>
    <scope>IDENTIFICATION</scope>
</reference>
<organism evidence="1 2">
    <name type="scientific">Echinops telfairi</name>
    <name type="common">Lesser hedgehog tenrec</name>
    <dbReference type="NCBI Taxonomy" id="9371"/>
    <lineage>
        <taxon>Eukaryota</taxon>
        <taxon>Metazoa</taxon>
        <taxon>Chordata</taxon>
        <taxon>Craniata</taxon>
        <taxon>Vertebrata</taxon>
        <taxon>Euteleostomi</taxon>
        <taxon>Mammalia</taxon>
        <taxon>Eutheria</taxon>
        <taxon>Afrotheria</taxon>
        <taxon>Tenrecidae</taxon>
        <taxon>Tenrecinae</taxon>
        <taxon>Echinops</taxon>
    </lineage>
</organism>